<keyword evidence="1" id="KW-0812">Transmembrane</keyword>
<feature type="transmembrane region" description="Helical" evidence="1">
    <location>
        <begin position="128"/>
        <end position="145"/>
    </location>
</feature>
<organism evidence="2 3">
    <name type="scientific">Candidatus Woesebacteria bacterium GW2011_GWB1_38_5b</name>
    <dbReference type="NCBI Taxonomy" id="1618569"/>
    <lineage>
        <taxon>Bacteria</taxon>
        <taxon>Candidatus Woeseibacteriota</taxon>
    </lineage>
</organism>
<feature type="transmembrane region" description="Helical" evidence="1">
    <location>
        <begin position="41"/>
        <end position="69"/>
    </location>
</feature>
<keyword evidence="1" id="KW-1133">Transmembrane helix</keyword>
<protein>
    <recommendedName>
        <fullName evidence="4">TVP38/TMEM64 family membrane protein</fullName>
    </recommendedName>
</protein>
<feature type="transmembrane region" description="Helical" evidence="1">
    <location>
        <begin position="81"/>
        <end position="100"/>
    </location>
</feature>
<accession>A0A0G0MLX0</accession>
<evidence type="ECO:0000313" key="3">
    <source>
        <dbReference type="Proteomes" id="UP000034181"/>
    </source>
</evidence>
<feature type="transmembrane region" description="Helical" evidence="1">
    <location>
        <begin position="12"/>
        <end position="29"/>
    </location>
</feature>
<comment type="caution">
    <text evidence="2">The sequence shown here is derived from an EMBL/GenBank/DDBJ whole genome shotgun (WGS) entry which is preliminary data.</text>
</comment>
<proteinExistence type="predicted"/>
<feature type="transmembrane region" description="Helical" evidence="1">
    <location>
        <begin position="165"/>
        <end position="185"/>
    </location>
</feature>
<name>A0A0G0MLX0_9BACT</name>
<evidence type="ECO:0008006" key="4">
    <source>
        <dbReference type="Google" id="ProtNLM"/>
    </source>
</evidence>
<dbReference type="Proteomes" id="UP000034181">
    <property type="component" value="Unassembled WGS sequence"/>
</dbReference>
<dbReference type="EMBL" id="LBUZ01000028">
    <property type="protein sequence ID" value="KKQ74684.1"/>
    <property type="molecule type" value="Genomic_DNA"/>
</dbReference>
<keyword evidence="1" id="KW-0472">Membrane</keyword>
<evidence type="ECO:0000313" key="2">
    <source>
        <dbReference type="EMBL" id="KKQ74684.1"/>
    </source>
</evidence>
<dbReference type="AlphaFoldDB" id="A0A0G0MLX0"/>
<evidence type="ECO:0000256" key="1">
    <source>
        <dbReference type="SAM" id="Phobius"/>
    </source>
</evidence>
<sequence length="186" mass="20667">MINKHKKFKYKNLVVLFISIAIALALWQIESFHEFLLDLGMAGYLGAFIAGILFVWIFTMPTALLILLTLSQSGTLSPIEIGIIAGAGAVLGDLVIFKFVRDGLSSEIEELYQEYGPKHLQHVLNSKYFHWTLPIIGAIMIASPLPDELGVSLLGISKMRSYNFILLSFFLNSLGIYTIIALGQIF</sequence>
<reference evidence="2 3" key="1">
    <citation type="journal article" date="2015" name="Nature">
        <title>rRNA introns, odd ribosomes, and small enigmatic genomes across a large radiation of phyla.</title>
        <authorList>
            <person name="Brown C.T."/>
            <person name="Hug L.A."/>
            <person name="Thomas B.C."/>
            <person name="Sharon I."/>
            <person name="Castelle C.J."/>
            <person name="Singh A."/>
            <person name="Wilkins M.J."/>
            <person name="Williams K.H."/>
            <person name="Banfield J.F."/>
        </authorList>
    </citation>
    <scope>NUCLEOTIDE SEQUENCE [LARGE SCALE GENOMIC DNA]</scope>
</reference>
<gene>
    <name evidence="2" type="ORF">US96_C0028G0008</name>
</gene>